<evidence type="ECO:0000313" key="2">
    <source>
        <dbReference type="Proteomes" id="UP000827976"/>
    </source>
</evidence>
<keyword evidence="2" id="KW-1185">Reference proteome</keyword>
<dbReference type="EMBL" id="CM037022">
    <property type="protein sequence ID" value="KAH7666630.1"/>
    <property type="molecule type" value="Genomic_DNA"/>
</dbReference>
<comment type="caution">
    <text evidence="1">The sequence shown here is derived from an EMBL/GenBank/DDBJ whole genome shotgun (WGS) entry which is preliminary data.</text>
</comment>
<dbReference type="Proteomes" id="UP000827976">
    <property type="component" value="Chromosome 12"/>
</dbReference>
<proteinExistence type="predicted"/>
<reference evidence="2" key="1">
    <citation type="journal article" date="2022" name="Nat. Commun.">
        <title>Chromosome evolution and the genetic basis of agronomically important traits in greater yam.</title>
        <authorList>
            <person name="Bredeson J.V."/>
            <person name="Lyons J.B."/>
            <person name="Oniyinde I.O."/>
            <person name="Okereke N.R."/>
            <person name="Kolade O."/>
            <person name="Nnabue I."/>
            <person name="Nwadili C.O."/>
            <person name="Hribova E."/>
            <person name="Parker M."/>
            <person name="Nwogha J."/>
            <person name="Shu S."/>
            <person name="Carlson J."/>
            <person name="Kariba R."/>
            <person name="Muthemba S."/>
            <person name="Knop K."/>
            <person name="Barton G.J."/>
            <person name="Sherwood A.V."/>
            <person name="Lopez-Montes A."/>
            <person name="Asiedu R."/>
            <person name="Jamnadass R."/>
            <person name="Muchugi A."/>
            <person name="Goodstein D."/>
            <person name="Egesi C.N."/>
            <person name="Featherston J."/>
            <person name="Asfaw A."/>
            <person name="Simpson G.G."/>
            <person name="Dolezel J."/>
            <person name="Hendre P.S."/>
            <person name="Van Deynze A."/>
            <person name="Kumar P.L."/>
            <person name="Obidiegwu J.E."/>
            <person name="Bhattacharjee R."/>
            <person name="Rokhsar D.S."/>
        </authorList>
    </citation>
    <scope>NUCLEOTIDE SEQUENCE [LARGE SCALE GENOMIC DNA]</scope>
    <source>
        <strain evidence="2">cv. TDa95/00328</strain>
    </source>
</reference>
<gene>
    <name evidence="1" type="ORF">IHE45_12G008500</name>
</gene>
<evidence type="ECO:0000313" key="1">
    <source>
        <dbReference type="EMBL" id="KAH7666630.1"/>
    </source>
</evidence>
<name>A0ACB7V070_DIOAL</name>
<accession>A0ACB7V070</accession>
<organism evidence="1 2">
    <name type="scientific">Dioscorea alata</name>
    <name type="common">Purple yam</name>
    <dbReference type="NCBI Taxonomy" id="55571"/>
    <lineage>
        <taxon>Eukaryota</taxon>
        <taxon>Viridiplantae</taxon>
        <taxon>Streptophyta</taxon>
        <taxon>Embryophyta</taxon>
        <taxon>Tracheophyta</taxon>
        <taxon>Spermatophyta</taxon>
        <taxon>Magnoliopsida</taxon>
        <taxon>Liliopsida</taxon>
        <taxon>Dioscoreales</taxon>
        <taxon>Dioscoreaceae</taxon>
        <taxon>Dioscorea</taxon>
    </lineage>
</organism>
<protein>
    <submittedName>
        <fullName evidence="1">Uncharacterized protein</fullName>
    </submittedName>
</protein>
<sequence length="155" mass="17477">MGNCMNCTAGEGPAGKLLLLDGTYRSLESPVTVAELMLDHPSHFIFELRRPLSGHACMPTPLPADHELDPHKLYAVLPFNGAEAHEEARRRLNGGGSVILRWWCFPVMSCGLMRSGEVEEFMKMRCSMEVVNEKARLMRRRRGWKPSLVTIIERA</sequence>